<keyword evidence="2" id="KW-1185">Reference proteome</keyword>
<reference evidence="1" key="1">
    <citation type="submission" date="2022-11" db="EMBL/GenBank/DDBJ databases">
        <authorList>
            <person name="Morgan W.R."/>
            <person name="Tartar A."/>
        </authorList>
    </citation>
    <scope>NUCLEOTIDE SEQUENCE</scope>
    <source>
        <strain evidence="1">ARSEF 373</strain>
    </source>
</reference>
<accession>A0AAV2YKP3</accession>
<name>A0AAV2YKP3_9STRA</name>
<protein>
    <submittedName>
        <fullName evidence="1">Uncharacterized protein</fullName>
    </submittedName>
</protein>
<sequence>MAMTQSKRHNGRSLCRALALREATGAQRWLDAMPRRAFSAADVLKREDCSVLLGFSSDGWHLVYYSWWEQCCEVQWKTFRVDESAPVAALLLDREPVFRLVIGPTETAADADLAMALADVGSGLRLLQSLDDELVVAIMTERSIASQEMSQVFHLVITPSPHFQARMDCDCVSFLRCQISVPFASPEPAPATLTEPFVPGVHGLVLVTGASVTVAFLSTRQTRVTTQFMTSINFSKYYSSPEFPIVFQQCAIKRREATHKPCPLTVKVRWADECEKRISADNPCKCEQQRVLDVECFLRGFLDKYASLRHFNLVDYDVRLVMVSSTERTAYMSCVMKLEPNRSQSLFIPARPQQQQHAAPCMAMLFSLDLVSGATVIIQALQMPKPQTLRQLATTVTLKYLRDLTHRVPLRMPSVVLSNAAVLKGKSLRALQNPRFPLSIYLP</sequence>
<dbReference type="AlphaFoldDB" id="A0AAV2YKP3"/>
<dbReference type="EMBL" id="DAKRPA010000237">
    <property type="protein sequence ID" value="DAZ94696.1"/>
    <property type="molecule type" value="Genomic_DNA"/>
</dbReference>
<organism evidence="1 2">
    <name type="scientific">Lagenidium giganteum</name>
    <dbReference type="NCBI Taxonomy" id="4803"/>
    <lineage>
        <taxon>Eukaryota</taxon>
        <taxon>Sar</taxon>
        <taxon>Stramenopiles</taxon>
        <taxon>Oomycota</taxon>
        <taxon>Peronosporomycetes</taxon>
        <taxon>Pythiales</taxon>
        <taxon>Pythiaceae</taxon>
    </lineage>
</organism>
<comment type="caution">
    <text evidence="1">The sequence shown here is derived from an EMBL/GenBank/DDBJ whole genome shotgun (WGS) entry which is preliminary data.</text>
</comment>
<dbReference type="Proteomes" id="UP001146120">
    <property type="component" value="Unassembled WGS sequence"/>
</dbReference>
<evidence type="ECO:0000313" key="1">
    <source>
        <dbReference type="EMBL" id="DAZ94696.1"/>
    </source>
</evidence>
<reference evidence="1" key="2">
    <citation type="journal article" date="2023" name="Microbiol Resour">
        <title>Decontamination and Annotation of the Draft Genome Sequence of the Oomycete Lagenidium giganteum ARSEF 373.</title>
        <authorList>
            <person name="Morgan W.R."/>
            <person name="Tartar A."/>
        </authorList>
    </citation>
    <scope>NUCLEOTIDE SEQUENCE</scope>
    <source>
        <strain evidence="1">ARSEF 373</strain>
    </source>
</reference>
<evidence type="ECO:0000313" key="2">
    <source>
        <dbReference type="Proteomes" id="UP001146120"/>
    </source>
</evidence>
<proteinExistence type="predicted"/>
<gene>
    <name evidence="1" type="ORF">N0F65_000011</name>
</gene>